<dbReference type="PANTHER" id="PTHR43537:SF20">
    <property type="entry name" value="HTH-TYPE TRANSCRIPTIONAL REPRESSOR GLAR"/>
    <property type="match status" value="1"/>
</dbReference>
<protein>
    <submittedName>
        <fullName evidence="5">Transcriptional regulator, GntR family</fullName>
    </submittedName>
</protein>
<keyword evidence="6" id="KW-1185">Reference proteome</keyword>
<reference evidence="5 6" key="1">
    <citation type="submission" date="2016-11" db="EMBL/GenBank/DDBJ databases">
        <authorList>
            <person name="Jaros S."/>
            <person name="Januszkiewicz K."/>
            <person name="Wedrychowicz H."/>
        </authorList>
    </citation>
    <scope>NUCLEOTIDE SEQUENCE [LARGE SCALE GENOMIC DNA]</scope>
    <source>
        <strain evidence="5 6">DSM 22153</strain>
    </source>
</reference>
<dbReference type="Gene3D" id="1.10.10.10">
    <property type="entry name" value="Winged helix-like DNA-binding domain superfamily/Winged helix DNA-binding domain"/>
    <property type="match status" value="1"/>
</dbReference>
<keyword evidence="1" id="KW-0805">Transcription regulation</keyword>
<dbReference type="SUPFAM" id="SSF48008">
    <property type="entry name" value="GntR ligand-binding domain-like"/>
    <property type="match status" value="1"/>
</dbReference>
<dbReference type="PROSITE" id="PS50949">
    <property type="entry name" value="HTH_GNTR"/>
    <property type="match status" value="1"/>
</dbReference>
<dbReference type="SMART" id="SM00345">
    <property type="entry name" value="HTH_GNTR"/>
    <property type="match status" value="1"/>
</dbReference>
<dbReference type="Gene3D" id="1.20.120.530">
    <property type="entry name" value="GntR ligand-binding domain-like"/>
    <property type="match status" value="1"/>
</dbReference>
<dbReference type="InterPro" id="IPR036388">
    <property type="entry name" value="WH-like_DNA-bd_sf"/>
</dbReference>
<gene>
    <name evidence="5" type="ORF">SAMN05444272_0923</name>
</gene>
<evidence type="ECO:0000313" key="5">
    <source>
        <dbReference type="EMBL" id="SHL57000.1"/>
    </source>
</evidence>
<keyword evidence="2" id="KW-0238">DNA-binding</keyword>
<evidence type="ECO:0000256" key="2">
    <source>
        <dbReference type="ARBA" id="ARBA00023125"/>
    </source>
</evidence>
<dbReference type="InterPro" id="IPR008920">
    <property type="entry name" value="TF_FadR/GntR_C"/>
</dbReference>
<evidence type="ECO:0000259" key="4">
    <source>
        <dbReference type="PROSITE" id="PS50949"/>
    </source>
</evidence>
<sequence length="229" mass="25490">MLDKDPDGSVGENIHRQIRNDIIFGRLLPGQKLRLEPMRQAYGISVATLREILSRLTAVGLVTAEGQKGFSVAPASECDLMEVSELRIMLEAKALKDSFAHGDLNWEANVVAAHYKLESVEAKVFAQKDDIPPDLREDWKRYDWQFHRALIQACPSKNLLDLHAIVFGKFLRYQLQTKTIRGEIAADEHRQLLAAAKARDTEAAIAILKQHIYGSAAHLAPAGTPSAED</sequence>
<evidence type="ECO:0000313" key="6">
    <source>
        <dbReference type="Proteomes" id="UP000186002"/>
    </source>
</evidence>
<dbReference type="SMART" id="SM00895">
    <property type="entry name" value="FCD"/>
    <property type="match status" value="1"/>
</dbReference>
<dbReference type="GO" id="GO:0003677">
    <property type="term" value="F:DNA binding"/>
    <property type="evidence" value="ECO:0007669"/>
    <property type="project" value="UniProtKB-KW"/>
</dbReference>
<dbReference type="AlphaFoldDB" id="A0A1M7BPV7"/>
<proteinExistence type="predicted"/>
<dbReference type="SUPFAM" id="SSF46785">
    <property type="entry name" value="Winged helix' DNA-binding domain"/>
    <property type="match status" value="1"/>
</dbReference>
<dbReference type="RefSeq" id="WP_073009384.1">
    <property type="nucleotide sequence ID" value="NZ_FRBW01000001.1"/>
</dbReference>
<dbReference type="GO" id="GO:0003700">
    <property type="term" value="F:DNA-binding transcription factor activity"/>
    <property type="evidence" value="ECO:0007669"/>
    <property type="project" value="InterPro"/>
</dbReference>
<dbReference type="Pfam" id="PF07729">
    <property type="entry name" value="FCD"/>
    <property type="match status" value="1"/>
</dbReference>
<evidence type="ECO:0000256" key="3">
    <source>
        <dbReference type="ARBA" id="ARBA00023163"/>
    </source>
</evidence>
<dbReference type="Pfam" id="PF00392">
    <property type="entry name" value="GntR"/>
    <property type="match status" value="1"/>
</dbReference>
<feature type="domain" description="HTH gntR-type" evidence="4">
    <location>
        <begin position="8"/>
        <end position="75"/>
    </location>
</feature>
<accession>A0A1M7BPV7</accession>
<dbReference type="EMBL" id="FRBW01000001">
    <property type="protein sequence ID" value="SHL57000.1"/>
    <property type="molecule type" value="Genomic_DNA"/>
</dbReference>
<dbReference type="InterPro" id="IPR036390">
    <property type="entry name" value="WH_DNA-bd_sf"/>
</dbReference>
<dbReference type="InterPro" id="IPR011711">
    <property type="entry name" value="GntR_C"/>
</dbReference>
<name>A0A1M7BPV7_9HYPH</name>
<keyword evidence="3" id="KW-0804">Transcription</keyword>
<organism evidence="5 6">
    <name type="scientific">Roseibium suaedae</name>
    <dbReference type="NCBI Taxonomy" id="735517"/>
    <lineage>
        <taxon>Bacteria</taxon>
        <taxon>Pseudomonadati</taxon>
        <taxon>Pseudomonadota</taxon>
        <taxon>Alphaproteobacteria</taxon>
        <taxon>Hyphomicrobiales</taxon>
        <taxon>Stappiaceae</taxon>
        <taxon>Roseibium</taxon>
    </lineage>
</organism>
<dbReference type="InterPro" id="IPR000524">
    <property type="entry name" value="Tscrpt_reg_HTH_GntR"/>
</dbReference>
<evidence type="ECO:0000256" key="1">
    <source>
        <dbReference type="ARBA" id="ARBA00023015"/>
    </source>
</evidence>
<dbReference type="PANTHER" id="PTHR43537">
    <property type="entry name" value="TRANSCRIPTIONAL REGULATOR, GNTR FAMILY"/>
    <property type="match status" value="1"/>
</dbReference>
<dbReference type="OrthoDB" id="8638122at2"/>
<dbReference type="Proteomes" id="UP000186002">
    <property type="component" value="Unassembled WGS sequence"/>
</dbReference>
<dbReference type="STRING" id="735517.SAMN05444272_0923"/>